<organism evidence="3 4">
    <name type="scientific">Coemansia biformis</name>
    <dbReference type="NCBI Taxonomy" id="1286918"/>
    <lineage>
        <taxon>Eukaryota</taxon>
        <taxon>Fungi</taxon>
        <taxon>Fungi incertae sedis</taxon>
        <taxon>Zoopagomycota</taxon>
        <taxon>Kickxellomycotina</taxon>
        <taxon>Kickxellomycetes</taxon>
        <taxon>Kickxellales</taxon>
        <taxon>Kickxellaceae</taxon>
        <taxon>Coemansia</taxon>
    </lineage>
</organism>
<comment type="caution">
    <text evidence="3">The sequence shown here is derived from an EMBL/GenBank/DDBJ whole genome shotgun (WGS) entry which is preliminary data.</text>
</comment>
<reference evidence="3" key="1">
    <citation type="submission" date="2022-07" db="EMBL/GenBank/DDBJ databases">
        <title>Phylogenomic reconstructions and comparative analyses of Kickxellomycotina fungi.</title>
        <authorList>
            <person name="Reynolds N.K."/>
            <person name="Stajich J.E."/>
            <person name="Barry K."/>
            <person name="Grigoriev I.V."/>
            <person name="Crous P."/>
            <person name="Smith M.E."/>
        </authorList>
    </citation>
    <scope>NUCLEOTIDE SEQUENCE</scope>
    <source>
        <strain evidence="3">BCRC 34381</strain>
    </source>
</reference>
<dbReference type="AlphaFoldDB" id="A0A9W7XT21"/>
<gene>
    <name evidence="3" type="primary">ppk32_2</name>
    <name evidence="3" type="ORF">LPJ61_006758</name>
</gene>
<keyword evidence="3" id="KW-0418">Kinase</keyword>
<evidence type="ECO:0000313" key="3">
    <source>
        <dbReference type="EMBL" id="KAJ1718203.1"/>
    </source>
</evidence>
<feature type="compositionally biased region" description="Pro residues" evidence="1">
    <location>
        <begin position="342"/>
        <end position="356"/>
    </location>
</feature>
<keyword evidence="4" id="KW-1185">Reference proteome</keyword>
<name>A0A9W7XT21_9FUNG</name>
<dbReference type="InterPro" id="IPR051177">
    <property type="entry name" value="CIK-Related_Protein"/>
</dbReference>
<keyword evidence="2" id="KW-0732">Signal</keyword>
<dbReference type="SUPFAM" id="SSF48371">
    <property type="entry name" value="ARM repeat"/>
    <property type="match status" value="1"/>
</dbReference>
<keyword evidence="3" id="KW-0808">Transferase</keyword>
<dbReference type="EMBL" id="JANBOI010003672">
    <property type="protein sequence ID" value="KAJ1718203.1"/>
    <property type="molecule type" value="Genomic_DNA"/>
</dbReference>
<feature type="region of interest" description="Disordered" evidence="1">
    <location>
        <begin position="318"/>
        <end position="356"/>
    </location>
</feature>
<proteinExistence type="predicted"/>
<evidence type="ECO:0000256" key="1">
    <source>
        <dbReference type="SAM" id="MobiDB-lite"/>
    </source>
</evidence>
<accession>A0A9W7XT21</accession>
<dbReference type="GO" id="GO:0016301">
    <property type="term" value="F:kinase activity"/>
    <property type="evidence" value="ECO:0007669"/>
    <property type="project" value="UniProtKB-KW"/>
</dbReference>
<feature type="region of interest" description="Disordered" evidence="1">
    <location>
        <begin position="271"/>
        <end position="297"/>
    </location>
</feature>
<evidence type="ECO:0000256" key="2">
    <source>
        <dbReference type="SAM" id="SignalP"/>
    </source>
</evidence>
<sequence length="356" mass="38815">MLPFILPNVFAIVPQLSAADFATLALPGLTPLFALTDHPQATVVMLESLKLLQEKSSTDAFNTHVLPMVYGALLSSHPQVQDRALQAVPLIARSIGPRDLREGLLPRVQHVYSKANILSHKVRALICLHGMLSALDRTSIVEKIMPQLKRTKTREPAVVIAMLSMYEEIGLKHLDRQLVATEIIPVLWAQSVDERLRVPQFDRFMQVIGKLSDRVRTEHRRHMETIQRVDVQAAAVEELVISDTPEGTAGDSSNGSFEAIVKGQASLRNPLAGLPVSQNTPGWEWDAPATNEQPLPGGILKETRVEVDLMGSSSLDVMNGRHAAGPAADSNGDDFGSFSSFIPPPKPPPGRQPVAS</sequence>
<feature type="compositionally biased region" description="Low complexity" evidence="1">
    <location>
        <begin position="329"/>
        <end position="341"/>
    </location>
</feature>
<dbReference type="InterPro" id="IPR016024">
    <property type="entry name" value="ARM-type_fold"/>
</dbReference>
<dbReference type="PANTHER" id="PTHR12984">
    <property type="entry name" value="SCY1-RELATED S/T PROTEIN KINASE-LIKE"/>
    <property type="match status" value="1"/>
</dbReference>
<dbReference type="Proteomes" id="UP001143981">
    <property type="component" value="Unassembled WGS sequence"/>
</dbReference>
<evidence type="ECO:0000313" key="4">
    <source>
        <dbReference type="Proteomes" id="UP001143981"/>
    </source>
</evidence>
<dbReference type="Gene3D" id="1.25.10.10">
    <property type="entry name" value="Leucine-rich Repeat Variant"/>
    <property type="match status" value="1"/>
</dbReference>
<dbReference type="PANTHER" id="PTHR12984:SF6">
    <property type="entry name" value="SCY1-LIKE PROTEIN 2"/>
    <property type="match status" value="1"/>
</dbReference>
<protein>
    <submittedName>
        <fullName evidence="3">Protein kinase domain-containing protein ppk32</fullName>
    </submittedName>
</protein>
<dbReference type="InterPro" id="IPR011989">
    <property type="entry name" value="ARM-like"/>
</dbReference>
<feature type="non-terminal residue" evidence="3">
    <location>
        <position position="356"/>
    </location>
</feature>
<feature type="signal peptide" evidence="2">
    <location>
        <begin position="1"/>
        <end position="18"/>
    </location>
</feature>
<feature type="chain" id="PRO_5040811444" evidence="2">
    <location>
        <begin position="19"/>
        <end position="356"/>
    </location>
</feature>
<dbReference type="OrthoDB" id="79687at2759"/>